<feature type="domain" description="HTH cro/C1-type" evidence="3">
    <location>
        <begin position="17"/>
        <end position="67"/>
    </location>
</feature>
<dbReference type="RefSeq" id="WP_187030892.1">
    <property type="nucleotide sequence ID" value="NZ_AP023421.1"/>
</dbReference>
<dbReference type="EMBL" id="AP023421">
    <property type="protein sequence ID" value="BCK85988.1"/>
    <property type="molecule type" value="Genomic_DNA"/>
</dbReference>
<accession>A0A830QSD5</accession>
<dbReference type="GO" id="GO:0003677">
    <property type="term" value="F:DNA binding"/>
    <property type="evidence" value="ECO:0007669"/>
    <property type="project" value="UniProtKB-KW"/>
</dbReference>
<dbReference type="SUPFAM" id="SSF47413">
    <property type="entry name" value="lambda repressor-like DNA-binding domains"/>
    <property type="match status" value="1"/>
</dbReference>
<dbReference type="AlphaFoldDB" id="A0A830QSD5"/>
<evidence type="ECO:0000259" key="3">
    <source>
        <dbReference type="PROSITE" id="PS50943"/>
    </source>
</evidence>
<dbReference type="PANTHER" id="PTHR46558">
    <property type="entry name" value="TRACRIPTIONAL REGULATORY PROTEIN-RELATED-RELATED"/>
    <property type="match status" value="1"/>
</dbReference>
<evidence type="ECO:0000256" key="2">
    <source>
        <dbReference type="SAM" id="Phobius"/>
    </source>
</evidence>
<gene>
    <name evidence="4" type="ORF">MM59RIKEN_33070</name>
</gene>
<feature type="transmembrane region" description="Helical" evidence="2">
    <location>
        <begin position="91"/>
        <end position="111"/>
    </location>
</feature>
<keyword evidence="2" id="KW-1133">Transmembrane helix</keyword>
<sequence>MFRKHTNLVGQRICAERKRSGLSQEALAAQLYVTRQTISNWEVGKTMPDLESLKLLALALSVPIERLIYGEPLGFPVPWYQRIPWELWCRWLGVVVWAVGLLSGIWAGSGAVQTPDGGVGWGFQWKSALSIWYPALIRGVVLLSLSRILSVGKQQEP</sequence>
<evidence type="ECO:0000313" key="4">
    <source>
        <dbReference type="EMBL" id="BCK85988.1"/>
    </source>
</evidence>
<name>A0A830QSD5_9FIRM</name>
<evidence type="ECO:0000256" key="1">
    <source>
        <dbReference type="ARBA" id="ARBA00023125"/>
    </source>
</evidence>
<dbReference type="InterPro" id="IPR001387">
    <property type="entry name" value="Cro/C1-type_HTH"/>
</dbReference>
<keyword evidence="2" id="KW-0812">Transmembrane</keyword>
<dbReference type="PANTHER" id="PTHR46558:SF13">
    <property type="entry name" value="HTH-TYPE TRANSCRIPTIONAL REGULATOR IMMR"/>
    <property type="match status" value="1"/>
</dbReference>
<keyword evidence="4" id="KW-0614">Plasmid</keyword>
<evidence type="ECO:0000313" key="5">
    <source>
        <dbReference type="Proteomes" id="UP000679848"/>
    </source>
</evidence>
<dbReference type="InterPro" id="IPR010982">
    <property type="entry name" value="Lambda_DNA-bd_dom_sf"/>
</dbReference>
<keyword evidence="2" id="KW-0472">Membrane</keyword>
<feature type="transmembrane region" description="Helical" evidence="2">
    <location>
        <begin position="131"/>
        <end position="149"/>
    </location>
</feature>
<dbReference type="KEGG" id="pfaa:MM59RIKEN_33070"/>
<proteinExistence type="predicted"/>
<dbReference type="SMART" id="SM00530">
    <property type="entry name" value="HTH_XRE"/>
    <property type="match status" value="1"/>
</dbReference>
<protein>
    <recommendedName>
        <fullName evidence="3">HTH cro/C1-type domain-containing protein</fullName>
    </recommendedName>
</protein>
<dbReference type="Pfam" id="PF01381">
    <property type="entry name" value="HTH_3"/>
    <property type="match status" value="1"/>
</dbReference>
<dbReference type="PROSITE" id="PS50943">
    <property type="entry name" value="HTH_CROC1"/>
    <property type="match status" value="1"/>
</dbReference>
<dbReference type="CDD" id="cd00093">
    <property type="entry name" value="HTH_XRE"/>
    <property type="match status" value="1"/>
</dbReference>
<reference evidence="4" key="1">
    <citation type="submission" date="2020-09" db="EMBL/GenBank/DDBJ databases">
        <title>New species isolated from human feces.</title>
        <authorList>
            <person name="Kitahara M."/>
            <person name="Shigeno Y."/>
            <person name="Shime M."/>
            <person name="Matsumoto Y."/>
            <person name="Nakamura S."/>
            <person name="Motooka D."/>
            <person name="Fukuoka S."/>
            <person name="Nishikawa H."/>
            <person name="Benno Y."/>
        </authorList>
    </citation>
    <scope>NUCLEOTIDE SEQUENCE</scope>
    <source>
        <strain evidence="4">MM59</strain>
        <plasmid evidence="4">pMM59_01</plasmid>
    </source>
</reference>
<keyword evidence="5" id="KW-1185">Reference proteome</keyword>
<dbReference type="Gene3D" id="1.10.260.40">
    <property type="entry name" value="lambda repressor-like DNA-binding domains"/>
    <property type="match status" value="1"/>
</dbReference>
<geneLocation type="plasmid" evidence="4 5">
    <name>pMM59_01</name>
</geneLocation>
<organism evidence="4 5">
    <name type="scientific">Pusillibacter faecalis</name>
    <dbReference type="NCBI Taxonomy" id="2714358"/>
    <lineage>
        <taxon>Bacteria</taxon>
        <taxon>Bacillati</taxon>
        <taxon>Bacillota</taxon>
        <taxon>Clostridia</taxon>
        <taxon>Eubacteriales</taxon>
        <taxon>Oscillospiraceae</taxon>
        <taxon>Pusillibacter</taxon>
    </lineage>
</organism>
<dbReference type="Proteomes" id="UP000679848">
    <property type="component" value="Plasmid pMM59_01"/>
</dbReference>
<keyword evidence="1" id="KW-0238">DNA-binding</keyword>